<organism evidence="1 2">
    <name type="scientific">Oleoguttula mirabilis</name>
    <dbReference type="NCBI Taxonomy" id="1507867"/>
    <lineage>
        <taxon>Eukaryota</taxon>
        <taxon>Fungi</taxon>
        <taxon>Dikarya</taxon>
        <taxon>Ascomycota</taxon>
        <taxon>Pezizomycotina</taxon>
        <taxon>Dothideomycetes</taxon>
        <taxon>Dothideomycetidae</taxon>
        <taxon>Mycosphaerellales</taxon>
        <taxon>Teratosphaeriaceae</taxon>
        <taxon>Oleoguttula</taxon>
    </lineage>
</organism>
<keyword evidence="2" id="KW-1185">Reference proteome</keyword>
<evidence type="ECO:0000313" key="1">
    <source>
        <dbReference type="EMBL" id="KAK4550115.1"/>
    </source>
</evidence>
<dbReference type="AlphaFoldDB" id="A0AAV9JWI9"/>
<evidence type="ECO:0000313" key="2">
    <source>
        <dbReference type="Proteomes" id="UP001324427"/>
    </source>
</evidence>
<protein>
    <submittedName>
        <fullName evidence="1">Uncharacterized protein</fullName>
    </submittedName>
</protein>
<name>A0AAV9JWI9_9PEZI</name>
<comment type="caution">
    <text evidence="1">The sequence shown here is derived from an EMBL/GenBank/DDBJ whole genome shotgun (WGS) entry which is preliminary data.</text>
</comment>
<gene>
    <name evidence="1" type="ORF">LTR36_003082</name>
</gene>
<sequence length="123" mass="14148">MATADATSLYRTQYLETLAHLKAERFEQCIELAKYNLTDPTLPPYYRMRKPNTDRIWYSTSRLVDESDEGAARALAEIRSDLDELQAGQEEHAPEEIDEELVLMRYAEDQGMGDDDGVDVDER</sequence>
<dbReference type="Proteomes" id="UP001324427">
    <property type="component" value="Unassembled WGS sequence"/>
</dbReference>
<reference evidence="1 2" key="1">
    <citation type="submission" date="2021-11" db="EMBL/GenBank/DDBJ databases">
        <title>Black yeast isolated from Biological Soil Crust.</title>
        <authorList>
            <person name="Kurbessoian T."/>
        </authorList>
    </citation>
    <scope>NUCLEOTIDE SEQUENCE [LARGE SCALE GENOMIC DNA]</scope>
    <source>
        <strain evidence="1 2">CCFEE 5522</strain>
    </source>
</reference>
<proteinExistence type="predicted"/>
<dbReference type="EMBL" id="JAVFHQ010000002">
    <property type="protein sequence ID" value="KAK4550115.1"/>
    <property type="molecule type" value="Genomic_DNA"/>
</dbReference>
<accession>A0AAV9JWI9</accession>